<feature type="signal peptide" evidence="3">
    <location>
        <begin position="1"/>
        <end position="24"/>
    </location>
</feature>
<evidence type="ECO:0000313" key="4">
    <source>
        <dbReference type="EMBL" id="MEN3931244.1"/>
    </source>
</evidence>
<comment type="similarity">
    <text evidence="1 2">Belongs to the RNase T2 family.</text>
</comment>
<dbReference type="Pfam" id="PF00445">
    <property type="entry name" value="Ribonuclease_T2"/>
    <property type="match status" value="1"/>
</dbReference>
<sequence>MITKLSALLLRLTLAVCAAGSAQAQIQSQERRFWSDGAGSFDYYVLALSWSPSFCAEKGNQQGSAQCSTSRRLGFTVHGLWPQFTNGYPSNCNQGSRFIASDIVSSNRDLFPDEGLLRYQWRKHGACSGSSPVRYFNDTRRAFNKVRIPDTLRNITRPVSMQQADIERAFARSNPGLRPEMMRVMCRRGQLQEVRICFDKDVRGFMSCGRLQRSDCGFTGVQINPAR</sequence>
<dbReference type="InterPro" id="IPR018188">
    <property type="entry name" value="RNase_T2_His_AS_1"/>
</dbReference>
<dbReference type="SUPFAM" id="SSF55895">
    <property type="entry name" value="Ribonuclease Rh-like"/>
    <property type="match status" value="1"/>
</dbReference>
<dbReference type="Gene3D" id="3.90.730.10">
    <property type="entry name" value="Ribonuclease T2-like"/>
    <property type="match status" value="1"/>
</dbReference>
<dbReference type="PROSITE" id="PS00530">
    <property type="entry name" value="RNASE_T2_1"/>
    <property type="match status" value="1"/>
</dbReference>
<dbReference type="PROSITE" id="PS00531">
    <property type="entry name" value="RNASE_T2_2"/>
    <property type="match status" value="1"/>
</dbReference>
<accession>A0ABV0BK05</accession>
<dbReference type="InterPro" id="IPR039378">
    <property type="entry name" value="RNase_T2_prok"/>
</dbReference>
<dbReference type="Proteomes" id="UP001418637">
    <property type="component" value="Unassembled WGS sequence"/>
</dbReference>
<keyword evidence="5" id="KW-1185">Reference proteome</keyword>
<dbReference type="PANTHER" id="PTHR11240">
    <property type="entry name" value="RIBONUCLEASE T2"/>
    <property type="match status" value="1"/>
</dbReference>
<evidence type="ECO:0000256" key="1">
    <source>
        <dbReference type="ARBA" id="ARBA00007469"/>
    </source>
</evidence>
<comment type="caution">
    <text evidence="4">The sequence shown here is derived from an EMBL/GenBank/DDBJ whole genome shotgun (WGS) entry which is preliminary data.</text>
</comment>
<proteinExistence type="inferred from homology"/>
<gene>
    <name evidence="4" type="ORF">WJT86_09260</name>
</gene>
<reference evidence="4 5" key="1">
    <citation type="submission" date="2024-04" db="EMBL/GenBank/DDBJ databases">
        <title>A novel species isolated from cricket.</title>
        <authorList>
            <person name="Wang H.-C."/>
        </authorList>
    </citation>
    <scope>NUCLEOTIDE SEQUENCE [LARGE SCALE GENOMIC DNA]</scope>
    <source>
        <strain evidence="4 5">WL0021</strain>
    </source>
</reference>
<organism evidence="4 5">
    <name type="scientific">Hohaiivirga grylli</name>
    <dbReference type="NCBI Taxonomy" id="3133970"/>
    <lineage>
        <taxon>Bacteria</taxon>
        <taxon>Pseudomonadati</taxon>
        <taxon>Pseudomonadota</taxon>
        <taxon>Alphaproteobacteria</taxon>
        <taxon>Hyphomicrobiales</taxon>
        <taxon>Methylobacteriaceae</taxon>
        <taxon>Hohaiivirga</taxon>
    </lineage>
</organism>
<feature type="chain" id="PRO_5047261042" evidence="3">
    <location>
        <begin position="25"/>
        <end position="227"/>
    </location>
</feature>
<dbReference type="InterPro" id="IPR033130">
    <property type="entry name" value="RNase_T2_His_AS_2"/>
</dbReference>
<protein>
    <submittedName>
        <fullName evidence="4">Ribonuclease T2</fullName>
    </submittedName>
</protein>
<evidence type="ECO:0000256" key="3">
    <source>
        <dbReference type="SAM" id="SignalP"/>
    </source>
</evidence>
<keyword evidence="3" id="KW-0732">Signal</keyword>
<dbReference type="RefSeq" id="WP_346337282.1">
    <property type="nucleotide sequence ID" value="NZ_JBBYXI010000003.1"/>
</dbReference>
<dbReference type="PANTHER" id="PTHR11240:SF22">
    <property type="entry name" value="RIBONUCLEASE T2"/>
    <property type="match status" value="1"/>
</dbReference>
<evidence type="ECO:0000256" key="2">
    <source>
        <dbReference type="RuleBase" id="RU004328"/>
    </source>
</evidence>
<name>A0ABV0BK05_9HYPH</name>
<dbReference type="EMBL" id="JBBYXI010000003">
    <property type="protein sequence ID" value="MEN3931244.1"/>
    <property type="molecule type" value="Genomic_DNA"/>
</dbReference>
<dbReference type="CDD" id="cd01062">
    <property type="entry name" value="RNase_T2_prok"/>
    <property type="match status" value="1"/>
</dbReference>
<dbReference type="InterPro" id="IPR036430">
    <property type="entry name" value="RNase_T2-like_sf"/>
</dbReference>
<evidence type="ECO:0000313" key="5">
    <source>
        <dbReference type="Proteomes" id="UP001418637"/>
    </source>
</evidence>
<dbReference type="InterPro" id="IPR001568">
    <property type="entry name" value="RNase_T2-like"/>
</dbReference>